<name>A0A0M3J8L6_ANISI</name>
<proteinExistence type="predicted"/>
<protein>
    <submittedName>
        <fullName evidence="1">BAR domain-containing protein</fullName>
    </submittedName>
</protein>
<organism evidence="1">
    <name type="scientific">Anisakis simplex</name>
    <name type="common">Herring worm</name>
    <dbReference type="NCBI Taxonomy" id="6269"/>
    <lineage>
        <taxon>Eukaryota</taxon>
        <taxon>Metazoa</taxon>
        <taxon>Ecdysozoa</taxon>
        <taxon>Nematoda</taxon>
        <taxon>Chromadorea</taxon>
        <taxon>Rhabditida</taxon>
        <taxon>Spirurina</taxon>
        <taxon>Ascaridomorpha</taxon>
        <taxon>Ascaridoidea</taxon>
        <taxon>Anisakidae</taxon>
        <taxon>Anisakis</taxon>
        <taxon>Anisakis simplex complex</taxon>
    </lineage>
</organism>
<evidence type="ECO:0000313" key="1">
    <source>
        <dbReference type="WBParaSite" id="ASIM_0000392101-mRNA-1"/>
    </source>
</evidence>
<dbReference type="AlphaFoldDB" id="A0A0M3J8L6"/>
<dbReference type="WBParaSite" id="ASIM_0000392101-mRNA-1">
    <property type="protein sequence ID" value="ASIM_0000392101-mRNA-1"/>
    <property type="gene ID" value="ASIM_0000392101"/>
</dbReference>
<reference evidence="1" key="1">
    <citation type="submission" date="2017-02" db="UniProtKB">
        <authorList>
            <consortium name="WormBaseParasite"/>
        </authorList>
    </citation>
    <scope>IDENTIFICATION</scope>
</reference>
<sequence length="67" mass="8120">LKMQREFKVEQSKRDYEMQLALVRVELGKLPYMQLEQAKILKNFNELMFNYHSLIETTLVKYHADKV</sequence>
<accession>A0A0M3J8L6</accession>